<comment type="caution">
    <text evidence="2">The sequence shown here is derived from an EMBL/GenBank/DDBJ whole genome shotgun (WGS) entry which is preliminary data.</text>
</comment>
<gene>
    <name evidence="2" type="ORF">COO20_13240</name>
</gene>
<accession>A0A2N3KT47</accession>
<evidence type="ECO:0000313" key="2">
    <source>
        <dbReference type="EMBL" id="PKR53690.1"/>
    </source>
</evidence>
<evidence type="ECO:0000313" key="3">
    <source>
        <dbReference type="Proteomes" id="UP000233597"/>
    </source>
</evidence>
<evidence type="ECO:0000259" key="1">
    <source>
        <dbReference type="PROSITE" id="PS51186"/>
    </source>
</evidence>
<dbReference type="Proteomes" id="UP000233597">
    <property type="component" value="Unassembled WGS sequence"/>
</dbReference>
<dbReference type="InterPro" id="IPR016181">
    <property type="entry name" value="Acyl_CoA_acyltransferase"/>
</dbReference>
<dbReference type="PROSITE" id="PS51186">
    <property type="entry name" value="GNAT"/>
    <property type="match status" value="1"/>
</dbReference>
<name>A0A2N3KT47_9PROT</name>
<dbReference type="Pfam" id="PF13508">
    <property type="entry name" value="Acetyltransf_7"/>
    <property type="match status" value="1"/>
</dbReference>
<dbReference type="InterPro" id="IPR000182">
    <property type="entry name" value="GNAT_dom"/>
</dbReference>
<dbReference type="SUPFAM" id="SSF55729">
    <property type="entry name" value="Acyl-CoA N-acyltransferases (Nat)"/>
    <property type="match status" value="1"/>
</dbReference>
<dbReference type="Gene3D" id="3.40.630.30">
    <property type="match status" value="1"/>
</dbReference>
<dbReference type="PANTHER" id="PTHR43233:SF1">
    <property type="entry name" value="FAMILY N-ACETYLTRANSFERASE, PUTATIVE (AFU_ORTHOLOGUE AFUA_6G03350)-RELATED"/>
    <property type="match status" value="1"/>
</dbReference>
<keyword evidence="2" id="KW-0808">Transferase</keyword>
<proteinExistence type="predicted"/>
<dbReference type="InterPro" id="IPR053144">
    <property type="entry name" value="Acetyltransferase_Butenolide"/>
</dbReference>
<feature type="domain" description="N-acetyltransferase" evidence="1">
    <location>
        <begin position="7"/>
        <end position="145"/>
    </location>
</feature>
<dbReference type="PANTHER" id="PTHR43233">
    <property type="entry name" value="FAMILY N-ACETYLTRANSFERASE, PUTATIVE (AFU_ORTHOLOGUE AFUA_6G03350)-RELATED"/>
    <property type="match status" value="1"/>
</dbReference>
<dbReference type="OrthoDB" id="9797417at2"/>
<dbReference type="GO" id="GO:0016747">
    <property type="term" value="F:acyltransferase activity, transferring groups other than amino-acyl groups"/>
    <property type="evidence" value="ECO:0007669"/>
    <property type="project" value="InterPro"/>
</dbReference>
<organism evidence="2 3">
    <name type="scientific">Thalassospira marina</name>
    <dbReference type="NCBI Taxonomy" id="2048283"/>
    <lineage>
        <taxon>Bacteria</taxon>
        <taxon>Pseudomonadati</taxon>
        <taxon>Pseudomonadota</taxon>
        <taxon>Alphaproteobacteria</taxon>
        <taxon>Rhodospirillales</taxon>
        <taxon>Thalassospiraceae</taxon>
        <taxon>Thalassospira</taxon>
    </lineage>
</organism>
<reference evidence="2 3" key="1">
    <citation type="submission" date="2017-09" db="EMBL/GenBank/DDBJ databases">
        <title>Biodiversity and function of Thalassospira species in the particle-attached aromatic-hydrocarbon-degrading consortia from the surface seawater of the South China Sea.</title>
        <authorList>
            <person name="Dong C."/>
            <person name="Liu R."/>
            <person name="Shao Z."/>
        </authorList>
    </citation>
    <scope>NUCLEOTIDE SEQUENCE [LARGE SCALE GENOMIC DNA]</scope>
    <source>
        <strain evidence="2 3">CSC1P2</strain>
    </source>
</reference>
<protein>
    <submittedName>
        <fullName evidence="2">GNAT family N-acetyltransferase</fullName>
    </submittedName>
</protein>
<dbReference type="CDD" id="cd04301">
    <property type="entry name" value="NAT_SF"/>
    <property type="match status" value="1"/>
</dbReference>
<dbReference type="EMBL" id="NWTK01000008">
    <property type="protein sequence ID" value="PKR53690.1"/>
    <property type="molecule type" value="Genomic_DNA"/>
</dbReference>
<dbReference type="AlphaFoldDB" id="A0A2N3KT47"/>
<dbReference type="RefSeq" id="WP_101267656.1">
    <property type="nucleotide sequence ID" value="NZ_NWTK01000008.1"/>
</dbReference>
<sequence>MEMQNPVEITCERDRVDIDYCYGFIGAAYWAMNRSRGEFENAVAKSLCASAFCDGRQVGFARAVTDNIAVAYVADVFVDENYRRRGIALQLVSALHDHPEMNPVRRWLLATRDMQPIYRKLGYVELDDMMMMRIAEDAATHPPLR</sequence>